<dbReference type="AlphaFoldDB" id="A0A0G3H5G5"/>
<evidence type="ECO:0000256" key="6">
    <source>
        <dbReference type="ARBA" id="ARBA00022822"/>
    </source>
</evidence>
<dbReference type="CDD" id="cd00331">
    <property type="entry name" value="IGPS"/>
    <property type="match status" value="1"/>
</dbReference>
<gene>
    <name evidence="10" type="ORF">CMUST_10330</name>
</gene>
<evidence type="ECO:0000256" key="3">
    <source>
        <dbReference type="ARBA" id="ARBA00012362"/>
    </source>
</evidence>
<keyword evidence="8 10" id="KW-0456">Lyase</keyword>
<keyword evidence="11" id="KW-1185">Reference proteome</keyword>
<keyword evidence="5" id="KW-0210">Decarboxylase</keyword>
<sequence>MTTVFEEIIAGVKDDVAAREAVVPFRDIKARSRDCEPPRDVMSALLAPGCQLIAEVKRFDPETGRIAYQEAPTELARQFEVGGAALIACHTEQRRFHGSLAEMADVRATVSVPILCRDFIIDPYQIHEARCFGADMIPLRVAVLDQPHLCSLLDRVESLGMAALVEVRNPEEAIRAIDAGASIVGVNARDFETMTLNRQAFAEIAPGLPSDVIKIALSGVRNAAELYEYASRGADAVVIGTSLVTAKSPLALTRALVSAAQHPACPSR</sequence>
<feature type="domain" description="Indole-3-glycerol phosphate synthase" evidence="9">
    <location>
        <begin position="6"/>
        <end position="254"/>
    </location>
</feature>
<evidence type="ECO:0000256" key="1">
    <source>
        <dbReference type="ARBA" id="ARBA00001633"/>
    </source>
</evidence>
<protein>
    <recommendedName>
        <fullName evidence="3">indole-3-glycerol-phosphate synthase</fullName>
        <ecNumber evidence="3">4.1.1.48</ecNumber>
    </recommendedName>
</protein>
<dbReference type="EMBL" id="CP011542">
    <property type="protein sequence ID" value="AKK06382.1"/>
    <property type="molecule type" value="Genomic_DNA"/>
</dbReference>
<dbReference type="InterPro" id="IPR011060">
    <property type="entry name" value="RibuloseP-bd_barrel"/>
</dbReference>
<evidence type="ECO:0000256" key="2">
    <source>
        <dbReference type="ARBA" id="ARBA00004696"/>
    </source>
</evidence>
<evidence type="ECO:0000313" key="11">
    <source>
        <dbReference type="Proteomes" id="UP000035199"/>
    </source>
</evidence>
<dbReference type="PATRIC" id="fig|571915.4.peg.2197"/>
<dbReference type="PANTHER" id="PTHR22854:SF2">
    <property type="entry name" value="INDOLE-3-GLYCEROL-PHOSPHATE SYNTHASE"/>
    <property type="match status" value="1"/>
</dbReference>
<dbReference type="InterPro" id="IPR013785">
    <property type="entry name" value="Aldolase_TIM"/>
</dbReference>
<dbReference type="Proteomes" id="UP000035199">
    <property type="component" value="Chromosome"/>
</dbReference>
<evidence type="ECO:0000256" key="5">
    <source>
        <dbReference type="ARBA" id="ARBA00022793"/>
    </source>
</evidence>
<dbReference type="InterPro" id="IPR013798">
    <property type="entry name" value="Indole-3-glycerol_P_synth_dom"/>
</dbReference>
<comment type="pathway">
    <text evidence="2">Amino-acid biosynthesis; L-tryptophan biosynthesis; L-tryptophan from chorismate: step 4/5.</text>
</comment>
<dbReference type="KEGG" id="cmv:CMUST_10330"/>
<dbReference type="EC" id="4.1.1.48" evidence="3"/>
<evidence type="ECO:0000256" key="4">
    <source>
        <dbReference type="ARBA" id="ARBA00022605"/>
    </source>
</evidence>
<accession>A0A0G3H5G5</accession>
<evidence type="ECO:0000256" key="8">
    <source>
        <dbReference type="ARBA" id="ARBA00023239"/>
    </source>
</evidence>
<dbReference type="OrthoDB" id="9804217at2"/>
<reference evidence="11" key="2">
    <citation type="submission" date="2015-05" db="EMBL/GenBank/DDBJ databases">
        <title>Complete genome sequence of Corynebacterium mustelae DSM 45274, isolated from various tissues of a male ferret with lethal sepsis.</title>
        <authorList>
            <person name="Ruckert C."/>
            <person name="Albersmeier A."/>
            <person name="Winkler A."/>
            <person name="Tauch A."/>
        </authorList>
    </citation>
    <scope>NUCLEOTIDE SEQUENCE [LARGE SCALE GENOMIC DNA]</scope>
    <source>
        <strain evidence="11">DSM 45274</strain>
    </source>
</reference>
<organism evidence="10 11">
    <name type="scientific">Corynebacterium mustelae</name>
    <dbReference type="NCBI Taxonomy" id="571915"/>
    <lineage>
        <taxon>Bacteria</taxon>
        <taxon>Bacillati</taxon>
        <taxon>Actinomycetota</taxon>
        <taxon>Actinomycetes</taxon>
        <taxon>Mycobacteriales</taxon>
        <taxon>Corynebacteriaceae</taxon>
        <taxon>Corynebacterium</taxon>
    </lineage>
</organism>
<dbReference type="STRING" id="571915.CMUST_10330"/>
<dbReference type="InterPro" id="IPR045186">
    <property type="entry name" value="Indole-3-glycerol_P_synth"/>
</dbReference>
<dbReference type="NCBIfam" id="NF001369">
    <property type="entry name" value="PRK00278.1-1"/>
    <property type="match status" value="1"/>
</dbReference>
<keyword evidence="6" id="KW-0822">Tryptophan biosynthesis</keyword>
<evidence type="ECO:0000259" key="9">
    <source>
        <dbReference type="Pfam" id="PF00218"/>
    </source>
</evidence>
<dbReference type="GO" id="GO:0000162">
    <property type="term" value="P:L-tryptophan biosynthetic process"/>
    <property type="evidence" value="ECO:0007669"/>
    <property type="project" value="UniProtKB-UniPathway"/>
</dbReference>
<keyword evidence="7" id="KW-0057">Aromatic amino acid biosynthesis</keyword>
<reference evidence="10 11" key="1">
    <citation type="journal article" date="2015" name="Genome Announc.">
        <title>Complete Genome Sequence of the Type Strain Corynebacterium mustelae DSM 45274, Isolated from Various Tissues of a Male Ferret with Lethal Sepsis.</title>
        <authorList>
            <person name="Ruckert C."/>
            <person name="Eimer J."/>
            <person name="Winkler A."/>
            <person name="Tauch A."/>
        </authorList>
    </citation>
    <scope>NUCLEOTIDE SEQUENCE [LARGE SCALE GENOMIC DNA]</scope>
    <source>
        <strain evidence="10 11">DSM 45274</strain>
    </source>
</reference>
<dbReference type="PANTHER" id="PTHR22854">
    <property type="entry name" value="TRYPTOPHAN BIOSYNTHESIS PROTEIN"/>
    <property type="match status" value="1"/>
</dbReference>
<proteinExistence type="predicted"/>
<dbReference type="UniPathway" id="UPA00035">
    <property type="reaction ID" value="UER00043"/>
</dbReference>
<dbReference type="Pfam" id="PF00218">
    <property type="entry name" value="IGPS"/>
    <property type="match status" value="1"/>
</dbReference>
<keyword evidence="4" id="KW-0028">Amino-acid biosynthesis</keyword>
<comment type="catalytic activity">
    <reaction evidence="1">
        <text>1-(2-carboxyphenylamino)-1-deoxy-D-ribulose 5-phosphate + H(+) = (1S,2R)-1-C-(indol-3-yl)glycerol 3-phosphate + CO2 + H2O</text>
        <dbReference type="Rhea" id="RHEA:23476"/>
        <dbReference type="ChEBI" id="CHEBI:15377"/>
        <dbReference type="ChEBI" id="CHEBI:15378"/>
        <dbReference type="ChEBI" id="CHEBI:16526"/>
        <dbReference type="ChEBI" id="CHEBI:58613"/>
        <dbReference type="ChEBI" id="CHEBI:58866"/>
        <dbReference type="EC" id="4.1.1.48"/>
    </reaction>
</comment>
<dbReference type="Gene3D" id="3.20.20.70">
    <property type="entry name" value="Aldolase class I"/>
    <property type="match status" value="1"/>
</dbReference>
<dbReference type="RefSeq" id="WP_047262420.1">
    <property type="nucleotide sequence ID" value="NZ_CP011542.1"/>
</dbReference>
<evidence type="ECO:0000313" key="10">
    <source>
        <dbReference type="EMBL" id="AKK06382.1"/>
    </source>
</evidence>
<dbReference type="GO" id="GO:0004640">
    <property type="term" value="F:phosphoribosylanthranilate isomerase activity"/>
    <property type="evidence" value="ECO:0007669"/>
    <property type="project" value="TreeGrafter"/>
</dbReference>
<evidence type="ECO:0000256" key="7">
    <source>
        <dbReference type="ARBA" id="ARBA00023141"/>
    </source>
</evidence>
<name>A0A0G3H5G5_9CORY</name>
<dbReference type="SUPFAM" id="SSF51366">
    <property type="entry name" value="Ribulose-phoshate binding barrel"/>
    <property type="match status" value="1"/>
</dbReference>
<dbReference type="GO" id="GO:0004425">
    <property type="term" value="F:indole-3-glycerol-phosphate synthase activity"/>
    <property type="evidence" value="ECO:0007669"/>
    <property type="project" value="UniProtKB-EC"/>
</dbReference>